<dbReference type="Gene3D" id="1.10.418.10">
    <property type="entry name" value="Calponin-like domain"/>
    <property type="match status" value="1"/>
</dbReference>
<dbReference type="GO" id="GO:0042995">
    <property type="term" value="C:cell projection"/>
    <property type="evidence" value="ECO:0007669"/>
    <property type="project" value="UniProtKB-SubCell"/>
</dbReference>
<organism evidence="5">
    <name type="scientific">Spongospora subterranea</name>
    <dbReference type="NCBI Taxonomy" id="70186"/>
    <lineage>
        <taxon>Eukaryota</taxon>
        <taxon>Sar</taxon>
        <taxon>Rhizaria</taxon>
        <taxon>Endomyxa</taxon>
        <taxon>Phytomyxea</taxon>
        <taxon>Plasmodiophorida</taxon>
        <taxon>Plasmodiophoridae</taxon>
        <taxon>Spongospora</taxon>
    </lineage>
</organism>
<accession>A0A0H5QJT0</accession>
<dbReference type="InterPro" id="IPR036872">
    <property type="entry name" value="CH_dom_sf"/>
</dbReference>
<feature type="domain" description="Calponin-homology (CH)" evidence="4">
    <location>
        <begin position="486"/>
        <end position="593"/>
    </location>
</feature>
<keyword evidence="2" id="KW-0966">Cell projection</keyword>
<evidence type="ECO:0000313" key="5">
    <source>
        <dbReference type="EMBL" id="CRZ01586.1"/>
    </source>
</evidence>
<protein>
    <recommendedName>
        <fullName evidence="4">Calponin-homology (CH) domain-containing protein</fullName>
    </recommendedName>
</protein>
<dbReference type="PANTHER" id="PTHR46613">
    <property type="entry name" value="RADIAL SPOKE HEAD 10 HOMOLOG B-RELATED"/>
    <property type="match status" value="1"/>
</dbReference>
<feature type="region of interest" description="Disordered" evidence="3">
    <location>
        <begin position="18"/>
        <end position="37"/>
    </location>
</feature>
<dbReference type="InterPro" id="IPR001715">
    <property type="entry name" value="CH_dom"/>
</dbReference>
<evidence type="ECO:0000259" key="4">
    <source>
        <dbReference type="PROSITE" id="PS50021"/>
    </source>
</evidence>
<dbReference type="SUPFAM" id="SSF47576">
    <property type="entry name" value="Calponin-homology domain, CH-domain"/>
    <property type="match status" value="1"/>
</dbReference>
<feature type="region of interest" description="Disordered" evidence="3">
    <location>
        <begin position="48"/>
        <end position="83"/>
    </location>
</feature>
<dbReference type="EMBL" id="HACM01001144">
    <property type="protein sequence ID" value="CRZ01586.1"/>
    <property type="molecule type" value="Transcribed_RNA"/>
</dbReference>
<proteinExistence type="predicted"/>
<evidence type="ECO:0000256" key="3">
    <source>
        <dbReference type="SAM" id="MobiDB-lite"/>
    </source>
</evidence>
<dbReference type="AlphaFoldDB" id="A0A0H5QJT0"/>
<dbReference type="PROSITE" id="PS50021">
    <property type="entry name" value="CH"/>
    <property type="match status" value="1"/>
</dbReference>
<name>A0A0H5QJT0_9EUKA</name>
<reference evidence="5" key="1">
    <citation type="submission" date="2015-04" db="EMBL/GenBank/DDBJ databases">
        <title>The genome sequence of the plant pathogenic Rhizarian Plasmodiophora brassicae reveals insights in its biotrophic life cycle and the origin of chitin synthesis.</title>
        <authorList>
            <person name="Schwelm A."/>
            <person name="Fogelqvist J."/>
            <person name="Knaust A."/>
            <person name="Julke S."/>
            <person name="Lilja T."/>
            <person name="Dhandapani V."/>
            <person name="Bonilla-Rosso G."/>
            <person name="Karlsson M."/>
            <person name="Shevchenko A."/>
            <person name="Choi S.R."/>
            <person name="Kim H.G."/>
            <person name="Park J.Y."/>
            <person name="Lim Y.P."/>
            <person name="Ludwig-Muller J."/>
            <person name="Dixelius C."/>
        </authorList>
    </citation>
    <scope>NUCLEOTIDE SEQUENCE</scope>
    <source>
        <tissue evidence="5">Potato root galls</tissue>
    </source>
</reference>
<evidence type="ECO:0000256" key="2">
    <source>
        <dbReference type="ARBA" id="ARBA00023273"/>
    </source>
</evidence>
<sequence>MPNVIPELKIGPIVERGSSMGQRFRRPRTGLRSSGATKWGVQLLGSCPVDRSLASTPGRPPSSARGRHSSRPSTAPIDHRNPAQRRFEQIKIELNEPFHDMPPSRPAPIEGDLELVHWRVKPTPSVHSARKRVVSGGQFRDLEGFEGDDGEYMTLIEDYEGSLTGLSLNNWLSTYRNESAMFTSLALFIETKLREVQYATRSSPVPNSFRTAVICDMMLKLSTCLGGFSEAFRPIVVEMIKSIYVEIDLNRAEPFRATPFFVEKRRIQAAMAAKDQRIHNLQVEVDYHKERSAGNRVGIDGVIKNWQSSIVQNTFRQWRSYVAQRKDKFLKLSKFFHKSNAVKDLFLRWKTVTSRSASIKLRRLMEKHNEMTGGFEERLRAVTEERDLQKIAFLSCLGKLDVAEADLLQLRQQVAMTTDEIVHDMKDKMTSFQINYFRYAITLIGERLRVARESLIGLFQSEWLCDALQLITPNDGAISDHDLLALVPEDLVLRWTNLRLRSCKEVKIGPVDDLSASFQSGEVLVVLMYLIAPTMVTLHSLDDPDPKERIKDALTAAIDIGANPGPLAMLADVFENKADLTFVLLSRLMAMFPGVHPRKQVISAELDELDSVIHNWERLRRSRKGRVPSELESFTVLVNQVVAKSSEAVNKLLKRHHLWEDIVVKVSGLSAHMLAARMRGEPIVVNDARENADMAQYKTMIWNKIEKLIPSALSPQEELARIQIQLDKYAVANRRIFRHYAAGEGVGSTMSINEFVKFVQDAKLVGKTLKLPQVERIFAQANSEGDGTADEAESEAEEEEIVEAEEYDDAVANPDEELIPREFVECLLRLAIKKYAKPYSVADRLVLLMETFVLKNAMRSERFREELCSVKVKDVFDRNRACLKCIFRYYAAGGKKPKGKRKTAQDDSMSLAEFKLMVQECAWVDATFSLSHVQSIFNNIQRTDDEEASEVNTELVYDEFIEGIAAIAVMKIPNPYVEIDTRIEDFIHTRLLAPLVKLNIITGLKKLVKTKASIETP</sequence>
<dbReference type="Pfam" id="PF00307">
    <property type="entry name" value="CH"/>
    <property type="match status" value="1"/>
</dbReference>
<comment type="subcellular location">
    <subcellularLocation>
        <location evidence="1">Cell projection</location>
    </subcellularLocation>
</comment>
<dbReference type="PANTHER" id="PTHR46613:SF1">
    <property type="entry name" value="RADIAL SPOKE HEAD 10 HOMOLOG B-RELATED"/>
    <property type="match status" value="1"/>
</dbReference>
<evidence type="ECO:0000256" key="1">
    <source>
        <dbReference type="ARBA" id="ARBA00004316"/>
    </source>
</evidence>